<dbReference type="Proteomes" id="UP001307889">
    <property type="component" value="Chromosome 2"/>
</dbReference>
<evidence type="ECO:0000313" key="1">
    <source>
        <dbReference type="EMBL" id="BES91036.1"/>
    </source>
</evidence>
<keyword evidence="2" id="KW-1185">Reference proteome</keyword>
<sequence length="93" mass="10231">MCVKRVSAPFSERRSKTRNAAEYLREAREAACCAEALKSLRAREDRFGGEAPPELPHLLSVEVAARSIPSGLKYSPSIGCNVLIRPCPAKFEL</sequence>
<accession>A0ABN7AJH6</accession>
<name>A0ABN7AJH6_9HEMI</name>
<proteinExistence type="predicted"/>
<organism evidence="1 2">
    <name type="scientific">Nesidiocoris tenuis</name>
    <dbReference type="NCBI Taxonomy" id="355587"/>
    <lineage>
        <taxon>Eukaryota</taxon>
        <taxon>Metazoa</taxon>
        <taxon>Ecdysozoa</taxon>
        <taxon>Arthropoda</taxon>
        <taxon>Hexapoda</taxon>
        <taxon>Insecta</taxon>
        <taxon>Pterygota</taxon>
        <taxon>Neoptera</taxon>
        <taxon>Paraneoptera</taxon>
        <taxon>Hemiptera</taxon>
        <taxon>Heteroptera</taxon>
        <taxon>Panheteroptera</taxon>
        <taxon>Cimicomorpha</taxon>
        <taxon>Miridae</taxon>
        <taxon>Dicyphina</taxon>
        <taxon>Nesidiocoris</taxon>
    </lineage>
</organism>
<gene>
    <name evidence="1" type="ORF">NTJ_03844</name>
</gene>
<reference evidence="1 2" key="1">
    <citation type="submission" date="2023-09" db="EMBL/GenBank/DDBJ databases">
        <title>Nesidiocoris tenuis whole genome shotgun sequence.</title>
        <authorList>
            <person name="Shibata T."/>
            <person name="Shimoda M."/>
            <person name="Kobayashi T."/>
            <person name="Uehara T."/>
        </authorList>
    </citation>
    <scope>NUCLEOTIDE SEQUENCE [LARGE SCALE GENOMIC DNA]</scope>
    <source>
        <strain evidence="1 2">Japan</strain>
    </source>
</reference>
<evidence type="ECO:0000313" key="2">
    <source>
        <dbReference type="Proteomes" id="UP001307889"/>
    </source>
</evidence>
<dbReference type="EMBL" id="AP028910">
    <property type="protein sequence ID" value="BES91036.1"/>
    <property type="molecule type" value="Genomic_DNA"/>
</dbReference>
<protein>
    <submittedName>
        <fullName evidence="1">Uncharacterized protein</fullName>
    </submittedName>
</protein>